<dbReference type="EMBL" id="CP050292">
    <property type="protein sequence ID" value="QND71489.1"/>
    <property type="molecule type" value="Genomic_DNA"/>
</dbReference>
<evidence type="ECO:0000313" key="2">
    <source>
        <dbReference type="Proteomes" id="UP000515291"/>
    </source>
</evidence>
<gene>
    <name evidence="1" type="ORF">HB776_09785</name>
</gene>
<reference evidence="2" key="1">
    <citation type="journal article" date="2020" name="Mol. Plant Microbe">
        <title>Rhizobial microsymbionts of the narrowly endemic Oxytropis species growing in Kamchatka are characterized by significant genetic diversity and possess a set of genes that are associated with T3SS and T6SS secretion systems and can affect the development of symbiosis.</title>
        <authorList>
            <person name="Safronova V."/>
            <person name="Guro P."/>
            <person name="Sazanova A."/>
            <person name="Kuznetsova I."/>
            <person name="Belimov A."/>
            <person name="Yakubov V."/>
            <person name="Chirak E."/>
            <person name="Afonin A."/>
            <person name="Gogolev Y."/>
            <person name="Andronov E."/>
            <person name="Tikhonovich I."/>
        </authorList>
    </citation>
    <scope>NUCLEOTIDE SEQUENCE [LARGE SCALE GENOMIC DNA]</scope>
    <source>
        <strain evidence="2">581</strain>
    </source>
</reference>
<dbReference type="Proteomes" id="UP000515291">
    <property type="component" value="Chromosome"/>
</dbReference>
<dbReference type="KEGG" id="trb:HB776_09785"/>
<sequence>MPVVLRSGGLRYYFYSNEGRPPEPPHIHIRGNGCDAKVWIAPDIQIADSYGFNPRELSAILRTVANNRDLILKAWHDHFGNQRPFR</sequence>
<accession>A0A7G6TXK7</accession>
<organism evidence="1 2">
    <name type="scientific">Tardiphaga robiniae</name>
    <dbReference type="NCBI Taxonomy" id="943830"/>
    <lineage>
        <taxon>Bacteria</taxon>
        <taxon>Pseudomonadati</taxon>
        <taxon>Pseudomonadota</taxon>
        <taxon>Alphaproteobacteria</taxon>
        <taxon>Hyphomicrobiales</taxon>
        <taxon>Nitrobacteraceae</taxon>
        <taxon>Tardiphaga</taxon>
    </lineage>
</organism>
<dbReference type="InterPro" id="IPR025427">
    <property type="entry name" value="DUF4160"/>
</dbReference>
<evidence type="ECO:0000313" key="1">
    <source>
        <dbReference type="EMBL" id="QND71489.1"/>
    </source>
</evidence>
<dbReference type="RefSeq" id="WP_184517299.1">
    <property type="nucleotide sequence ID" value="NZ_CP050292.1"/>
</dbReference>
<name>A0A7G6TXK7_9BRAD</name>
<proteinExistence type="predicted"/>
<dbReference type="Pfam" id="PF13711">
    <property type="entry name" value="DUF4160"/>
    <property type="match status" value="1"/>
</dbReference>
<protein>
    <submittedName>
        <fullName evidence="1">DUF4160 domain-containing protein</fullName>
    </submittedName>
</protein>
<dbReference type="AlphaFoldDB" id="A0A7G6TXK7"/>